<evidence type="ECO:0000313" key="2">
    <source>
        <dbReference type="EMBL" id="RWA07683.1"/>
    </source>
</evidence>
<keyword evidence="3" id="KW-1185">Reference proteome</keyword>
<evidence type="ECO:0008006" key="4">
    <source>
        <dbReference type="Google" id="ProtNLM"/>
    </source>
</evidence>
<proteinExistence type="predicted"/>
<dbReference type="EMBL" id="RYZI01000243">
    <property type="protein sequence ID" value="RWA07683.1"/>
    <property type="molecule type" value="Genomic_DNA"/>
</dbReference>
<name>A0A439CZR2_9PEZI</name>
<evidence type="ECO:0000256" key="1">
    <source>
        <dbReference type="SAM" id="SignalP"/>
    </source>
</evidence>
<feature type="signal peptide" evidence="1">
    <location>
        <begin position="1"/>
        <end position="17"/>
    </location>
</feature>
<accession>A0A439CZR2</accession>
<comment type="caution">
    <text evidence="2">The sequence shown here is derived from an EMBL/GenBank/DDBJ whole genome shotgun (WGS) entry which is preliminary data.</text>
</comment>
<organism evidence="2 3">
    <name type="scientific">Xylaria grammica</name>
    <dbReference type="NCBI Taxonomy" id="363999"/>
    <lineage>
        <taxon>Eukaryota</taxon>
        <taxon>Fungi</taxon>
        <taxon>Dikarya</taxon>
        <taxon>Ascomycota</taxon>
        <taxon>Pezizomycotina</taxon>
        <taxon>Sordariomycetes</taxon>
        <taxon>Xylariomycetidae</taxon>
        <taxon>Xylariales</taxon>
        <taxon>Xylariaceae</taxon>
        <taxon>Xylaria</taxon>
    </lineage>
</organism>
<dbReference type="AlphaFoldDB" id="A0A439CZR2"/>
<gene>
    <name evidence="2" type="ORF">EKO27_g7417</name>
</gene>
<reference evidence="2 3" key="1">
    <citation type="submission" date="2018-12" db="EMBL/GenBank/DDBJ databases">
        <title>Draft genome sequence of Xylaria grammica IHI A82.</title>
        <authorList>
            <person name="Buettner E."/>
            <person name="Kellner H."/>
        </authorList>
    </citation>
    <scope>NUCLEOTIDE SEQUENCE [LARGE SCALE GENOMIC DNA]</scope>
    <source>
        <strain evidence="2 3">IHI A82</strain>
    </source>
</reference>
<keyword evidence="1" id="KW-0732">Signal</keyword>
<sequence length="144" mass="15280">MQFKNALFALFSTSAFAATLSTFASTEWTIESLIRDCDALDDACTWTFKINTNEEGVDPTECVYTVAATATEPASQANGGPTECGIYTITSGWSGQFGPGQGFTVISVVDFGKKLIVYAGYTDTSVVNGTVVDPNLSFPVQTLS</sequence>
<dbReference type="Proteomes" id="UP000286045">
    <property type="component" value="Unassembled WGS sequence"/>
</dbReference>
<evidence type="ECO:0000313" key="3">
    <source>
        <dbReference type="Proteomes" id="UP000286045"/>
    </source>
</evidence>
<protein>
    <recommendedName>
        <fullName evidence="4">Small secreted protein</fullName>
    </recommendedName>
</protein>
<feature type="chain" id="PRO_5019474819" description="Small secreted protein" evidence="1">
    <location>
        <begin position="18"/>
        <end position="144"/>
    </location>
</feature>